<dbReference type="Proteomes" id="UP000245119">
    <property type="component" value="Linkage Group LG2"/>
</dbReference>
<evidence type="ECO:0000256" key="7">
    <source>
        <dbReference type="ARBA" id="ARBA00022989"/>
    </source>
</evidence>
<evidence type="ECO:0000256" key="8">
    <source>
        <dbReference type="ARBA" id="ARBA00023065"/>
    </source>
</evidence>
<feature type="domain" description="Mucolipin extracytosolic" evidence="16">
    <location>
        <begin position="152"/>
        <end position="344"/>
    </location>
</feature>
<keyword evidence="10" id="KW-1015">Disulfide bond</keyword>
<evidence type="ECO:0000256" key="6">
    <source>
        <dbReference type="ARBA" id="ARBA00022753"/>
    </source>
</evidence>
<gene>
    <name evidence="17" type="ORF">C0Q70_02741</name>
</gene>
<keyword evidence="6" id="KW-0967">Endosome</keyword>
<dbReference type="InterPro" id="IPR049134">
    <property type="entry name" value="MCLN_ECD"/>
</dbReference>
<evidence type="ECO:0000256" key="4">
    <source>
        <dbReference type="ARBA" id="ARBA00022475"/>
    </source>
</evidence>
<evidence type="ECO:0000256" key="12">
    <source>
        <dbReference type="ARBA" id="ARBA00036634"/>
    </source>
</evidence>
<feature type="transmembrane region" description="Helical" evidence="14">
    <location>
        <begin position="365"/>
        <end position="387"/>
    </location>
</feature>
<evidence type="ECO:0000256" key="3">
    <source>
        <dbReference type="ARBA" id="ARBA00022448"/>
    </source>
</evidence>
<evidence type="ECO:0000256" key="14">
    <source>
        <dbReference type="SAM" id="Phobius"/>
    </source>
</evidence>
<dbReference type="GO" id="GO:0010008">
    <property type="term" value="C:endosome membrane"/>
    <property type="evidence" value="ECO:0007669"/>
    <property type="project" value="UniProtKB-SubCell"/>
</dbReference>
<feature type="region of interest" description="Disordered" evidence="13">
    <location>
        <begin position="47"/>
        <end position="88"/>
    </location>
</feature>
<evidence type="ECO:0000256" key="10">
    <source>
        <dbReference type="ARBA" id="ARBA00023157"/>
    </source>
</evidence>
<dbReference type="GO" id="GO:0005886">
    <property type="term" value="C:plasma membrane"/>
    <property type="evidence" value="ECO:0007669"/>
    <property type="project" value="UniProtKB-SubCell"/>
</dbReference>
<reference evidence="17 18" key="1">
    <citation type="submission" date="2018-04" db="EMBL/GenBank/DDBJ databases">
        <title>The genome of golden apple snail Pomacea canaliculata provides insight into stress tolerance and invasive adaptation.</title>
        <authorList>
            <person name="Liu C."/>
            <person name="Liu B."/>
            <person name="Ren Y."/>
            <person name="Zhang Y."/>
            <person name="Wang H."/>
            <person name="Li S."/>
            <person name="Jiang F."/>
            <person name="Yin L."/>
            <person name="Zhang G."/>
            <person name="Qian W."/>
            <person name="Fan W."/>
        </authorList>
    </citation>
    <scope>NUCLEOTIDE SEQUENCE [LARGE SCALE GENOMIC DNA]</scope>
    <source>
        <strain evidence="17">SZHN2017</strain>
        <tissue evidence="17">Muscle</tissue>
    </source>
</reference>
<evidence type="ECO:0000313" key="18">
    <source>
        <dbReference type="Proteomes" id="UP000245119"/>
    </source>
</evidence>
<keyword evidence="5 14" id="KW-0812">Transmembrane</keyword>
<dbReference type="AlphaFoldDB" id="A0A2T7PQY3"/>
<keyword evidence="7 14" id="KW-1133">Transmembrane helix</keyword>
<feature type="transmembrane region" description="Helical" evidence="14">
    <location>
        <begin position="563"/>
        <end position="585"/>
    </location>
</feature>
<dbReference type="EMBL" id="PZQS01000002">
    <property type="protein sequence ID" value="PVD35777.1"/>
    <property type="molecule type" value="Genomic_DNA"/>
</dbReference>
<dbReference type="InterPro" id="IPR013122">
    <property type="entry name" value="PKD1_2_channel"/>
</dbReference>
<dbReference type="GO" id="GO:0072345">
    <property type="term" value="F:NAADP-sensitive calcium-release channel activity"/>
    <property type="evidence" value="ECO:0007669"/>
    <property type="project" value="TreeGrafter"/>
</dbReference>
<organism evidence="17 18">
    <name type="scientific">Pomacea canaliculata</name>
    <name type="common">Golden apple snail</name>
    <dbReference type="NCBI Taxonomy" id="400727"/>
    <lineage>
        <taxon>Eukaryota</taxon>
        <taxon>Metazoa</taxon>
        <taxon>Spiralia</taxon>
        <taxon>Lophotrochozoa</taxon>
        <taxon>Mollusca</taxon>
        <taxon>Gastropoda</taxon>
        <taxon>Caenogastropoda</taxon>
        <taxon>Architaenioglossa</taxon>
        <taxon>Ampullarioidea</taxon>
        <taxon>Ampullariidae</taxon>
        <taxon>Pomacea</taxon>
    </lineage>
</organism>
<dbReference type="PANTHER" id="PTHR12127:SF7">
    <property type="entry name" value="SD02261P"/>
    <property type="match status" value="1"/>
</dbReference>
<feature type="transmembrane region" description="Helical" evidence="14">
    <location>
        <begin position="457"/>
        <end position="475"/>
    </location>
</feature>
<dbReference type="GO" id="GO:0005765">
    <property type="term" value="C:lysosomal membrane"/>
    <property type="evidence" value="ECO:0007669"/>
    <property type="project" value="TreeGrafter"/>
</dbReference>
<comment type="caution">
    <text evidence="17">The sequence shown here is derived from an EMBL/GenBank/DDBJ whole genome shotgun (WGS) entry which is preliminary data.</text>
</comment>
<accession>A0A2T7PQY3</accession>
<proteinExistence type="predicted"/>
<keyword evidence="9 14" id="KW-0472">Membrane</keyword>
<keyword evidence="8" id="KW-0406">Ion transport</keyword>
<dbReference type="PANTHER" id="PTHR12127">
    <property type="entry name" value="MUCOLIPIN"/>
    <property type="match status" value="1"/>
</dbReference>
<dbReference type="Gene3D" id="1.10.287.70">
    <property type="match status" value="1"/>
</dbReference>
<dbReference type="Pfam" id="PF08016">
    <property type="entry name" value="PKD_channel"/>
    <property type="match status" value="1"/>
</dbReference>
<dbReference type="OrthoDB" id="263481at2759"/>
<dbReference type="InterPro" id="IPR039031">
    <property type="entry name" value="Mucolipin"/>
</dbReference>
<evidence type="ECO:0000256" key="5">
    <source>
        <dbReference type="ARBA" id="ARBA00022692"/>
    </source>
</evidence>
<evidence type="ECO:0000256" key="9">
    <source>
        <dbReference type="ARBA" id="ARBA00023136"/>
    </source>
</evidence>
<feature type="transmembrane region" description="Helical" evidence="14">
    <location>
        <begin position="416"/>
        <end position="437"/>
    </location>
</feature>
<keyword evidence="3" id="KW-0813">Transport</keyword>
<dbReference type="Pfam" id="PF21381">
    <property type="entry name" value="MCLN_ECD"/>
    <property type="match status" value="1"/>
</dbReference>
<keyword evidence="4" id="KW-1003">Cell membrane</keyword>
<comment type="catalytic activity">
    <reaction evidence="12">
        <text>Ca(2+)(in) = Ca(2+)(out)</text>
        <dbReference type="Rhea" id="RHEA:29671"/>
        <dbReference type="ChEBI" id="CHEBI:29108"/>
    </reaction>
</comment>
<dbReference type="STRING" id="400727.A0A2T7PQY3"/>
<evidence type="ECO:0000256" key="2">
    <source>
        <dbReference type="ARBA" id="ARBA00004651"/>
    </source>
</evidence>
<evidence type="ECO:0000256" key="13">
    <source>
        <dbReference type="SAM" id="MobiDB-lite"/>
    </source>
</evidence>
<sequence>MNHYSKRGVKAGAAVGWLDLSHRLEELEMAAELENMASVETVSNTFRAINDGGSDRSQAQNGGNQENSWQGHSEGSLPRDYGSTSGGNEKRKCLYTPAMEDALRRRLKFFFMDPCSKFRARRHWPWKLSMQVLKIVIITVQIVIFGGQRSEVVEYFERNHVALKHLLLKGWEPSYETMPYPPATGAFAIYHKNDFFDSIDHAWQQYYNLQNISLTPLSLMRNNGTVDPMTMCWTHNNFVQFSNGSFVVGPGVVHNCTELVPVLSGGEPEYNIQKFLANNNISIEFERLLELKLEFQFGTFHLNLIETHYGPTCYRVAAKIGFTNYERSGQVIIDLDTNIGEMECSGKIMSPEAEEEELSVKKRAVAFDVVVILICLMSLLLCGRSLVRGWSLKRKTEKFFKVRFGKTLDFSDRMEFVNLWYILITVNDVVTIIGSAFKIQLEIRKFSISSENYDLCSIMLGLGGLMAWIGCLRYLGFFKKYNILILTLKTAFPNVLRFSVCALALYFGFMFCGWVILAPYHIKFRHLSTASECLFSLVNGDDMFVTFSATESDNTVVWYFSQVYLYVFVSLFIYCVLSLFIAVIMDTYETLKEYYAHGFPKSLLQCFIEECNDPINSGLYQRQHTETDGYECSLVSCFNMCCR</sequence>
<evidence type="ECO:0000259" key="15">
    <source>
        <dbReference type="Pfam" id="PF08016"/>
    </source>
</evidence>
<evidence type="ECO:0000256" key="11">
    <source>
        <dbReference type="ARBA" id="ARBA00023303"/>
    </source>
</evidence>
<evidence type="ECO:0000313" key="17">
    <source>
        <dbReference type="EMBL" id="PVD35777.1"/>
    </source>
</evidence>
<protein>
    <submittedName>
        <fullName evidence="17">Uncharacterized protein</fullName>
    </submittedName>
</protein>
<name>A0A2T7PQY3_POMCA</name>
<evidence type="ECO:0000259" key="16">
    <source>
        <dbReference type="Pfam" id="PF21381"/>
    </source>
</evidence>
<comment type="subcellular location">
    <subcellularLocation>
        <location evidence="2">Cell membrane</location>
        <topology evidence="2">Multi-pass membrane protein</topology>
    </subcellularLocation>
    <subcellularLocation>
        <location evidence="1">Endosome membrane</location>
        <topology evidence="1">Multi-pass membrane protein</topology>
    </subcellularLocation>
</comment>
<keyword evidence="18" id="KW-1185">Reference proteome</keyword>
<keyword evidence="11" id="KW-0407">Ion channel</keyword>
<evidence type="ECO:0000256" key="1">
    <source>
        <dbReference type="ARBA" id="ARBA00004337"/>
    </source>
</evidence>
<feature type="domain" description="Polycystin cation channel PKD1/PKD2" evidence="15">
    <location>
        <begin position="452"/>
        <end position="590"/>
    </location>
</feature>
<feature type="transmembrane region" description="Helical" evidence="14">
    <location>
        <begin position="495"/>
        <end position="517"/>
    </location>
</feature>
<feature type="compositionally biased region" description="Polar residues" evidence="13">
    <location>
        <begin position="55"/>
        <end position="73"/>
    </location>
</feature>
<dbReference type="CDD" id="cd21050">
    <property type="entry name" value="ELD_TRPML"/>
    <property type="match status" value="1"/>
</dbReference>
<dbReference type="FunFam" id="1.10.287.70:FF:000033">
    <property type="entry name" value="Mucolipin 1"/>
    <property type="match status" value="1"/>
</dbReference>